<dbReference type="eggNOG" id="COG2211">
    <property type="taxonomic scope" value="Bacteria"/>
</dbReference>
<feature type="transmembrane region" description="Helical" evidence="9">
    <location>
        <begin position="17"/>
        <end position="41"/>
    </location>
</feature>
<dbReference type="Pfam" id="PF01306">
    <property type="entry name" value="LacY_symp"/>
    <property type="match status" value="1"/>
</dbReference>
<feature type="transmembrane region" description="Helical" evidence="9">
    <location>
        <begin position="111"/>
        <end position="130"/>
    </location>
</feature>
<dbReference type="NCBIfam" id="TIGR00882">
    <property type="entry name" value="2A0105"/>
    <property type="match status" value="1"/>
</dbReference>
<evidence type="ECO:0000256" key="6">
    <source>
        <dbReference type="ARBA" id="ARBA00022692"/>
    </source>
</evidence>
<reference evidence="11" key="1">
    <citation type="journal article" date="2010" name="BMC Genomics">
        <title>A genomic perspective on the potential of Actinobacillus succinogenes for industrial succinate production.</title>
        <authorList>
            <person name="McKinlay J.B."/>
            <person name="Laivenieks M."/>
            <person name="Schindler B.D."/>
            <person name="McKinlay A.A."/>
            <person name="Siddaramappa S."/>
            <person name="Challacombe J.F."/>
            <person name="Lowry S.R."/>
            <person name="Clum A."/>
            <person name="Lapidus A.L."/>
            <person name="Burkhart K.B."/>
            <person name="Harkins V."/>
            <person name="Vieille C."/>
        </authorList>
    </citation>
    <scope>NUCLEOTIDE SEQUENCE [LARGE SCALE GENOMIC DNA]</scope>
    <source>
        <strain evidence="11">ATCC 55618 / DSM 22257 / CCUG 43843 / 130Z</strain>
    </source>
</reference>
<dbReference type="Gene3D" id="1.20.1250.20">
    <property type="entry name" value="MFS general substrate transporter like domains"/>
    <property type="match status" value="2"/>
</dbReference>
<comment type="subcellular location">
    <subcellularLocation>
        <location evidence="1">Cell inner membrane</location>
        <topology evidence="1">Multi-pass membrane protein</topology>
    </subcellularLocation>
</comment>
<evidence type="ECO:0000256" key="5">
    <source>
        <dbReference type="ARBA" id="ARBA00022597"/>
    </source>
</evidence>
<dbReference type="Proteomes" id="UP000001114">
    <property type="component" value="Chromosome"/>
</dbReference>
<evidence type="ECO:0000256" key="7">
    <source>
        <dbReference type="ARBA" id="ARBA00022989"/>
    </source>
</evidence>
<dbReference type="STRING" id="339671.Asuc_1397"/>
<gene>
    <name evidence="10" type="ordered locus">Asuc_1397</name>
</gene>
<name>A6VP59_ACTSZ</name>
<dbReference type="InterPro" id="IPR036259">
    <property type="entry name" value="MFS_trans_sf"/>
</dbReference>
<feature type="transmembrane region" description="Helical" evidence="9">
    <location>
        <begin position="299"/>
        <end position="324"/>
    </location>
</feature>
<keyword evidence="8 9" id="KW-0472">Membrane</keyword>
<dbReference type="RefSeq" id="WP_012073133.1">
    <property type="nucleotide sequence ID" value="NC_009655.1"/>
</dbReference>
<feature type="transmembrane region" description="Helical" evidence="9">
    <location>
        <begin position="84"/>
        <end position="105"/>
    </location>
</feature>
<feature type="transmembrane region" description="Helical" evidence="9">
    <location>
        <begin position="390"/>
        <end position="414"/>
    </location>
</feature>
<feature type="transmembrane region" description="Helical" evidence="9">
    <location>
        <begin position="151"/>
        <end position="170"/>
    </location>
</feature>
<dbReference type="GO" id="GO:0030395">
    <property type="term" value="F:lactose binding"/>
    <property type="evidence" value="ECO:0007669"/>
    <property type="project" value="TreeGrafter"/>
</dbReference>
<dbReference type="InterPro" id="IPR000576">
    <property type="entry name" value="LacY/RafB_perm_fam"/>
</dbReference>
<dbReference type="PANTHER" id="PTHR23522">
    <property type="entry name" value="BLL5896 PROTEIN"/>
    <property type="match status" value="1"/>
</dbReference>
<dbReference type="PANTHER" id="PTHR23522:SF10">
    <property type="entry name" value="3-PHENYLPROPIONIC ACID TRANSPORTER-RELATED"/>
    <property type="match status" value="1"/>
</dbReference>
<evidence type="ECO:0000256" key="3">
    <source>
        <dbReference type="ARBA" id="ARBA00022475"/>
    </source>
</evidence>
<protein>
    <submittedName>
        <fullName evidence="10">Oligosaccharide/H+ symporter, major facilitator superfamily (MFS)</fullName>
    </submittedName>
</protein>
<accession>A6VP59</accession>
<dbReference type="AlphaFoldDB" id="A6VP59"/>
<feature type="transmembrane region" description="Helical" evidence="9">
    <location>
        <begin position="176"/>
        <end position="195"/>
    </location>
</feature>
<dbReference type="KEGG" id="asu:Asuc_1397"/>
<keyword evidence="11" id="KW-1185">Reference proteome</keyword>
<evidence type="ECO:0000313" key="11">
    <source>
        <dbReference type="Proteomes" id="UP000001114"/>
    </source>
</evidence>
<dbReference type="HOGENOM" id="CLU_055585_0_0_6"/>
<proteinExistence type="predicted"/>
<keyword evidence="2" id="KW-0813">Transport</keyword>
<keyword evidence="7 9" id="KW-1133">Transmembrane helix</keyword>
<dbReference type="PRINTS" id="PR00174">
    <property type="entry name" value="LACYSMPORT"/>
</dbReference>
<feature type="transmembrane region" description="Helical" evidence="9">
    <location>
        <begin position="230"/>
        <end position="247"/>
    </location>
</feature>
<feature type="transmembrane region" description="Helical" evidence="9">
    <location>
        <begin position="267"/>
        <end position="287"/>
    </location>
</feature>
<dbReference type="OrthoDB" id="7065110at2"/>
<evidence type="ECO:0000256" key="1">
    <source>
        <dbReference type="ARBA" id="ARBA00004429"/>
    </source>
</evidence>
<dbReference type="PROSITE" id="PS00897">
    <property type="entry name" value="LACY_2"/>
    <property type="match status" value="1"/>
</dbReference>
<feature type="transmembrane region" description="Helical" evidence="9">
    <location>
        <begin position="53"/>
        <end position="72"/>
    </location>
</feature>
<evidence type="ECO:0000256" key="8">
    <source>
        <dbReference type="ARBA" id="ARBA00023136"/>
    </source>
</evidence>
<dbReference type="GO" id="GO:0015528">
    <property type="term" value="F:lactose:proton symporter activity"/>
    <property type="evidence" value="ECO:0007669"/>
    <property type="project" value="TreeGrafter"/>
</dbReference>
<evidence type="ECO:0000313" key="10">
    <source>
        <dbReference type="EMBL" id="ABR74756.1"/>
    </source>
</evidence>
<dbReference type="InterPro" id="IPR018457">
    <property type="entry name" value="LacY/RafB_perm_fam_CS"/>
</dbReference>
<dbReference type="GO" id="GO:0005886">
    <property type="term" value="C:plasma membrane"/>
    <property type="evidence" value="ECO:0007669"/>
    <property type="project" value="UniProtKB-SubCell"/>
</dbReference>
<evidence type="ECO:0000256" key="2">
    <source>
        <dbReference type="ARBA" id="ARBA00022448"/>
    </source>
</evidence>
<sequence length="433" mass="49055">MENNSATRAYYLTNRNYWLFSGYFFVFFFIMATCYPFLGIWLGDINGLSGENAGMVFAMMSFFALCFQPVFGYVSDKLGVRKHLLWILAFTLIFYAPFFIYVFAPLLKTDIWLGSIIGGAYIGFVFQAGTPASEAYIERISRRSRFEYGRARMFGMFGWAICASIAGNLYGSNPDYVFWLGSAASFILLILIFLAKPTESETTKVVERLVNNKNPVTLKQAVMIFKRPKFWALLAYVVGVACIYDIFDQQFGNFFNTFFASHAEGIQMFGYVTTAGEMLNALIMFFVPLIINRIGAKNALLIAGTIMSIRIIGSSFATQAWHVIVLKTLHMFEVPFYLVGVFKYIANTFELHFSATIYLVACHFTKQVGNMLVSPIVGTGYDLYGYQHTYFILGCIAVTFTLISAFTLTGKIPLTERYQLQKRNAQSRPIFNK</sequence>
<keyword evidence="3" id="KW-1003">Cell membrane</keyword>
<dbReference type="EMBL" id="CP000746">
    <property type="protein sequence ID" value="ABR74756.1"/>
    <property type="molecule type" value="Genomic_DNA"/>
</dbReference>
<organism evidence="10 11">
    <name type="scientific">Actinobacillus succinogenes (strain ATCC 55618 / DSM 22257 / CCUG 43843 / 130Z)</name>
    <dbReference type="NCBI Taxonomy" id="339671"/>
    <lineage>
        <taxon>Bacteria</taxon>
        <taxon>Pseudomonadati</taxon>
        <taxon>Pseudomonadota</taxon>
        <taxon>Gammaproteobacteria</taxon>
        <taxon>Pasteurellales</taxon>
        <taxon>Pasteurellaceae</taxon>
        <taxon>Actinobacillus</taxon>
    </lineage>
</organism>
<dbReference type="NCBIfam" id="NF007077">
    <property type="entry name" value="PRK09528.1"/>
    <property type="match status" value="1"/>
</dbReference>
<dbReference type="SUPFAM" id="SSF103473">
    <property type="entry name" value="MFS general substrate transporter"/>
    <property type="match status" value="1"/>
</dbReference>
<evidence type="ECO:0000256" key="4">
    <source>
        <dbReference type="ARBA" id="ARBA00022519"/>
    </source>
</evidence>
<keyword evidence="5" id="KW-0762">Sugar transport</keyword>
<evidence type="ECO:0000256" key="9">
    <source>
        <dbReference type="SAM" id="Phobius"/>
    </source>
</evidence>
<keyword evidence="6 9" id="KW-0812">Transmembrane</keyword>
<keyword evidence="4" id="KW-0997">Cell inner membrane</keyword>